<organism evidence="7 8">
    <name type="scientific">Clostridium amylolyticum</name>
    <dbReference type="NCBI Taxonomy" id="1121298"/>
    <lineage>
        <taxon>Bacteria</taxon>
        <taxon>Bacillati</taxon>
        <taxon>Bacillota</taxon>
        <taxon>Clostridia</taxon>
        <taxon>Eubacteriales</taxon>
        <taxon>Clostridiaceae</taxon>
        <taxon>Clostridium</taxon>
    </lineage>
</organism>
<dbReference type="InterPro" id="IPR007156">
    <property type="entry name" value="MamQ_LemA"/>
</dbReference>
<dbReference type="PANTHER" id="PTHR34478:SF2">
    <property type="entry name" value="MEMBRANE PROTEIN"/>
    <property type="match status" value="1"/>
</dbReference>
<dbReference type="Proteomes" id="UP000184080">
    <property type="component" value="Unassembled WGS sequence"/>
</dbReference>
<dbReference type="Gene3D" id="1.20.1440.20">
    <property type="entry name" value="LemA-like domain"/>
    <property type="match status" value="1"/>
</dbReference>
<accession>A0A1M6FD12</accession>
<evidence type="ECO:0000313" key="7">
    <source>
        <dbReference type="EMBL" id="SHI95557.1"/>
    </source>
</evidence>
<dbReference type="EMBL" id="FQZO01000002">
    <property type="protein sequence ID" value="SHI95557.1"/>
    <property type="molecule type" value="Genomic_DNA"/>
</dbReference>
<protein>
    <submittedName>
        <fullName evidence="7">LemA protein</fullName>
    </submittedName>
</protein>
<evidence type="ECO:0000256" key="1">
    <source>
        <dbReference type="ARBA" id="ARBA00004167"/>
    </source>
</evidence>
<evidence type="ECO:0000313" key="8">
    <source>
        <dbReference type="Proteomes" id="UP000184080"/>
    </source>
</evidence>
<evidence type="ECO:0000256" key="4">
    <source>
        <dbReference type="ARBA" id="ARBA00022989"/>
    </source>
</evidence>
<proteinExistence type="inferred from homology"/>
<comment type="similarity">
    <text evidence="2">Belongs to the LemA family.</text>
</comment>
<dbReference type="InterPro" id="IPR023353">
    <property type="entry name" value="LemA-like_dom_sf"/>
</dbReference>
<gene>
    <name evidence="7" type="ORF">SAMN05444401_1896</name>
</gene>
<dbReference type="OrthoDB" id="9804152at2"/>
<keyword evidence="3 6" id="KW-0812">Transmembrane</keyword>
<feature type="transmembrane region" description="Helical" evidence="6">
    <location>
        <begin position="6"/>
        <end position="23"/>
    </location>
</feature>
<dbReference type="GO" id="GO:0016020">
    <property type="term" value="C:membrane"/>
    <property type="evidence" value="ECO:0007669"/>
    <property type="project" value="UniProtKB-SubCell"/>
</dbReference>
<evidence type="ECO:0000256" key="2">
    <source>
        <dbReference type="ARBA" id="ARBA00008854"/>
    </source>
</evidence>
<evidence type="ECO:0000256" key="3">
    <source>
        <dbReference type="ARBA" id="ARBA00022692"/>
    </source>
</evidence>
<sequence length="185" mass="21234">MNPTTIIVLAVVIILLLITISSYNKLVRLKNRVENQWSQISIQLKRRADLIPNLVEVVKGYAKHEREAFKEVIEARNTYLNATSVDEAAKSESLMQGALKQVFALAENYPELKANTNFLDLQSQLKDIEDKIAYARQFYNDTVNIYNDAVDMFPSNIFANIFNFKQANLFELTNPQDAENIKIQF</sequence>
<keyword evidence="8" id="KW-1185">Reference proteome</keyword>
<evidence type="ECO:0000256" key="5">
    <source>
        <dbReference type="ARBA" id="ARBA00023136"/>
    </source>
</evidence>
<dbReference type="Pfam" id="PF04011">
    <property type="entry name" value="LemA"/>
    <property type="match status" value="1"/>
</dbReference>
<keyword evidence="4 6" id="KW-1133">Transmembrane helix</keyword>
<name>A0A1M6FD12_9CLOT</name>
<dbReference type="STRING" id="1121298.SAMN05444401_1896"/>
<keyword evidence="5 6" id="KW-0472">Membrane</keyword>
<dbReference type="SUPFAM" id="SSF140478">
    <property type="entry name" value="LemA-like"/>
    <property type="match status" value="1"/>
</dbReference>
<comment type="subcellular location">
    <subcellularLocation>
        <location evidence="1">Membrane</location>
        <topology evidence="1">Single-pass membrane protein</topology>
    </subcellularLocation>
</comment>
<reference evidence="7 8" key="1">
    <citation type="submission" date="2016-11" db="EMBL/GenBank/DDBJ databases">
        <authorList>
            <person name="Jaros S."/>
            <person name="Januszkiewicz K."/>
            <person name="Wedrychowicz H."/>
        </authorList>
    </citation>
    <scope>NUCLEOTIDE SEQUENCE [LARGE SCALE GENOMIC DNA]</scope>
    <source>
        <strain evidence="7 8">DSM 21864</strain>
    </source>
</reference>
<evidence type="ECO:0000256" key="6">
    <source>
        <dbReference type="SAM" id="Phobius"/>
    </source>
</evidence>
<dbReference type="AlphaFoldDB" id="A0A1M6FD12"/>
<dbReference type="PANTHER" id="PTHR34478">
    <property type="entry name" value="PROTEIN LEMA"/>
    <property type="match status" value="1"/>
</dbReference>
<dbReference type="RefSeq" id="WP_073005820.1">
    <property type="nucleotide sequence ID" value="NZ_FQZO01000002.1"/>
</dbReference>